<reference evidence="1" key="1">
    <citation type="submission" date="2023-07" db="EMBL/GenBank/DDBJ databases">
        <title>Sorghum-associated microbial communities from plants grown in Nebraska, USA.</title>
        <authorList>
            <person name="Schachtman D."/>
        </authorList>
    </citation>
    <scope>NUCLEOTIDE SEQUENCE</scope>
    <source>
        <strain evidence="1">DS2360</strain>
    </source>
</reference>
<dbReference type="Proteomes" id="UP001184861">
    <property type="component" value="Unassembled WGS sequence"/>
</dbReference>
<protein>
    <submittedName>
        <fullName evidence="1">Uncharacterized protein</fullName>
    </submittedName>
</protein>
<name>A0AAE3YBB9_9FLAO</name>
<comment type="caution">
    <text evidence="1">The sequence shown here is derived from an EMBL/GenBank/DDBJ whole genome shotgun (WGS) entry which is preliminary data.</text>
</comment>
<gene>
    <name evidence="1" type="ORF">J2787_002383</name>
</gene>
<dbReference type="AlphaFoldDB" id="A0AAE3YBB9"/>
<sequence length="180" mass="20950">MNPDNYDNLGILKNVSNQVIRNNIRMKPFFATPLLISLTCSILFSCEKKEILSKDIKILNQNRNLSTVNGTDIYTTNLMIEPDTSDTLRFKLTDKDWAFLGRSFDKNKIYLINNNTKIGERANSIELGDTIIIKTNKRSLAINFRHFLDEKESIDTLKTKRFKNFIHTFDSLVYYRSRGK</sequence>
<organism evidence="1 2">
    <name type="scientific">Chryseobacterium rhizosphaerae</name>
    <dbReference type="NCBI Taxonomy" id="395937"/>
    <lineage>
        <taxon>Bacteria</taxon>
        <taxon>Pseudomonadati</taxon>
        <taxon>Bacteroidota</taxon>
        <taxon>Flavobacteriia</taxon>
        <taxon>Flavobacteriales</taxon>
        <taxon>Weeksellaceae</taxon>
        <taxon>Chryseobacterium group</taxon>
        <taxon>Chryseobacterium</taxon>
    </lineage>
</organism>
<dbReference type="RefSeq" id="WP_202270091.1">
    <property type="nucleotide sequence ID" value="NZ_JAVDQY010000002.1"/>
</dbReference>
<proteinExistence type="predicted"/>
<dbReference type="EMBL" id="JAVDQY010000002">
    <property type="protein sequence ID" value="MDR6527003.1"/>
    <property type="molecule type" value="Genomic_DNA"/>
</dbReference>
<evidence type="ECO:0000313" key="2">
    <source>
        <dbReference type="Proteomes" id="UP001184861"/>
    </source>
</evidence>
<accession>A0AAE3YBB9</accession>
<evidence type="ECO:0000313" key="1">
    <source>
        <dbReference type="EMBL" id="MDR6527003.1"/>
    </source>
</evidence>